<evidence type="ECO:0000259" key="7">
    <source>
        <dbReference type="Pfam" id="PF04082"/>
    </source>
</evidence>
<dbReference type="CDD" id="cd12148">
    <property type="entry name" value="fungal_TF_MHR"/>
    <property type="match status" value="1"/>
</dbReference>
<dbReference type="AlphaFoldDB" id="A0AAD4EQL8"/>
<dbReference type="InterPro" id="IPR007219">
    <property type="entry name" value="XnlR_reg_dom"/>
</dbReference>
<evidence type="ECO:0000313" key="9">
    <source>
        <dbReference type="Proteomes" id="UP001197093"/>
    </source>
</evidence>
<proteinExistence type="predicted"/>
<dbReference type="Proteomes" id="UP001197093">
    <property type="component" value="Unassembled WGS sequence"/>
</dbReference>
<organism evidence="8 9">
    <name type="scientific">Staphylotrichum longicolle</name>
    <dbReference type="NCBI Taxonomy" id="669026"/>
    <lineage>
        <taxon>Eukaryota</taxon>
        <taxon>Fungi</taxon>
        <taxon>Dikarya</taxon>
        <taxon>Ascomycota</taxon>
        <taxon>Pezizomycotina</taxon>
        <taxon>Sordariomycetes</taxon>
        <taxon>Sordariomycetidae</taxon>
        <taxon>Sordariales</taxon>
        <taxon>Chaetomiaceae</taxon>
        <taxon>Staphylotrichum</taxon>
    </lineage>
</organism>
<reference evidence="8" key="1">
    <citation type="submission" date="2023-02" db="EMBL/GenBank/DDBJ databases">
        <authorList>
            <person name="Palmer J.M."/>
        </authorList>
    </citation>
    <scope>NUCLEOTIDE SEQUENCE</scope>
    <source>
        <strain evidence="8">FW57</strain>
    </source>
</reference>
<evidence type="ECO:0000256" key="4">
    <source>
        <dbReference type="ARBA" id="ARBA00023163"/>
    </source>
</evidence>
<keyword evidence="9" id="KW-1185">Reference proteome</keyword>
<gene>
    <name evidence="8" type="ORF">NEMBOFW57_008070</name>
</gene>
<feature type="domain" description="Xylanolytic transcriptional activator regulatory" evidence="7">
    <location>
        <begin position="71"/>
        <end position="244"/>
    </location>
</feature>
<keyword evidence="4" id="KW-0804">Transcription</keyword>
<dbReference type="GO" id="GO:0006351">
    <property type="term" value="P:DNA-templated transcription"/>
    <property type="evidence" value="ECO:0007669"/>
    <property type="project" value="InterPro"/>
</dbReference>
<feature type="region of interest" description="Disordered" evidence="6">
    <location>
        <begin position="508"/>
        <end position="537"/>
    </location>
</feature>
<evidence type="ECO:0000256" key="1">
    <source>
        <dbReference type="ARBA" id="ARBA00004123"/>
    </source>
</evidence>
<keyword evidence="3" id="KW-0805">Transcription regulation</keyword>
<keyword evidence="5" id="KW-0539">Nucleus</keyword>
<dbReference type="PANTHER" id="PTHR47338">
    <property type="entry name" value="ZN(II)2CYS6 TRANSCRIPTION FACTOR (EUROFUNG)-RELATED"/>
    <property type="match status" value="1"/>
</dbReference>
<protein>
    <recommendedName>
        <fullName evidence="7">Xylanolytic transcriptional activator regulatory domain-containing protein</fullName>
    </recommendedName>
</protein>
<evidence type="ECO:0000256" key="5">
    <source>
        <dbReference type="ARBA" id="ARBA00023242"/>
    </source>
</evidence>
<evidence type="ECO:0000313" key="8">
    <source>
        <dbReference type="EMBL" id="KAG7285776.1"/>
    </source>
</evidence>
<dbReference type="InterPro" id="IPR050815">
    <property type="entry name" value="TF_fung"/>
</dbReference>
<name>A0AAD4EQL8_9PEZI</name>
<evidence type="ECO:0000256" key="2">
    <source>
        <dbReference type="ARBA" id="ARBA00022723"/>
    </source>
</evidence>
<evidence type="ECO:0000256" key="3">
    <source>
        <dbReference type="ARBA" id="ARBA00023015"/>
    </source>
</evidence>
<dbReference type="GO" id="GO:0000981">
    <property type="term" value="F:DNA-binding transcription factor activity, RNA polymerase II-specific"/>
    <property type="evidence" value="ECO:0007669"/>
    <property type="project" value="InterPro"/>
</dbReference>
<feature type="region of interest" description="Disordered" evidence="6">
    <location>
        <begin position="10"/>
        <end position="44"/>
    </location>
</feature>
<dbReference type="EMBL" id="JAHCVI010000004">
    <property type="protein sequence ID" value="KAG7285776.1"/>
    <property type="molecule type" value="Genomic_DNA"/>
</dbReference>
<accession>A0AAD4EQL8</accession>
<comment type="subcellular location">
    <subcellularLocation>
        <location evidence="1">Nucleus</location>
    </subcellularLocation>
</comment>
<evidence type="ECO:0000256" key="6">
    <source>
        <dbReference type="SAM" id="MobiDB-lite"/>
    </source>
</evidence>
<dbReference type="GO" id="GO:0003677">
    <property type="term" value="F:DNA binding"/>
    <property type="evidence" value="ECO:0007669"/>
    <property type="project" value="InterPro"/>
</dbReference>
<dbReference type="GO" id="GO:0005634">
    <property type="term" value="C:nucleus"/>
    <property type="evidence" value="ECO:0007669"/>
    <property type="project" value="UniProtKB-SubCell"/>
</dbReference>
<sequence length="584" mass="65261">MLGRLEAEVQVLRQSDEQQKQQQQQQQQNTSPQPLRRVITADAPPPAATFERTRRIAERRPPTSLVLSLVSLYFRHVSPWFPFLDPPRVFSDIGSVQDPSLLHYALFGISLPFSYDIRLNQASSDSFWKYSKRRIFIEALEEPSYSALEALTILTLDISGITNGPQVWGALAVAVKLAVQLSTSGPRVFRTSVTAPVEYRTLTAADKTCRQRLFWAIYALDCYVSVTAGQVSDLAEEQVQAFLSLRHSTWRDHARDAEGGITPLYVFSYQLELMDLVRRLHQVYLEYTTGSLAVDETAAWLWKFSSCLAEMAQWIVALPSSISLQHPEGIRVLPRSVVPSILMLHAFFHGMMIQLHGVIAYPPDQNLASHASQLPTDSRQQCLESAAVVIRIATDVATDDIGDRLGWPFAWSLWVAARYLLVAELNGAETSRHHFDALLGSLKQMSQYWQISGKYWRLLNQAVGDLHNARRDANDRNGVLGLLADLRVSTSDLEDQFRTDPVLHSALSSGGHVASPRNNIEASEEQGDAGTSFPCEETPYLDGPAPVAFDNWFSMPLFAASASQYYPIPATFSDTENGGPFDRF</sequence>
<dbReference type="Pfam" id="PF04082">
    <property type="entry name" value="Fungal_trans"/>
    <property type="match status" value="1"/>
</dbReference>
<dbReference type="PANTHER" id="PTHR47338:SF20">
    <property type="entry name" value="ZN(II)2CYS6 TRANSCRIPTION FACTOR (EUROFUNG)"/>
    <property type="match status" value="1"/>
</dbReference>
<dbReference type="GO" id="GO:0008270">
    <property type="term" value="F:zinc ion binding"/>
    <property type="evidence" value="ECO:0007669"/>
    <property type="project" value="InterPro"/>
</dbReference>
<keyword evidence="2" id="KW-0479">Metal-binding</keyword>
<comment type="caution">
    <text evidence="8">The sequence shown here is derived from an EMBL/GenBank/DDBJ whole genome shotgun (WGS) entry which is preliminary data.</text>
</comment>